<feature type="transmembrane region" description="Helical" evidence="5">
    <location>
        <begin position="432"/>
        <end position="452"/>
    </location>
</feature>
<proteinExistence type="predicted"/>
<keyword evidence="4 5" id="KW-0472">Membrane</keyword>
<dbReference type="SUPFAM" id="SSF103473">
    <property type="entry name" value="MFS general substrate transporter"/>
    <property type="match status" value="1"/>
</dbReference>
<feature type="transmembrane region" description="Helical" evidence="5">
    <location>
        <begin position="338"/>
        <end position="358"/>
    </location>
</feature>
<feature type="transmembrane region" description="Helical" evidence="5">
    <location>
        <begin position="397"/>
        <end position="420"/>
    </location>
</feature>
<feature type="transmembrane region" description="Helical" evidence="5">
    <location>
        <begin position="194"/>
        <end position="213"/>
    </location>
</feature>
<organism evidence="6 7">
    <name type="scientific">Rotaria sordida</name>
    <dbReference type="NCBI Taxonomy" id="392033"/>
    <lineage>
        <taxon>Eukaryota</taxon>
        <taxon>Metazoa</taxon>
        <taxon>Spiralia</taxon>
        <taxon>Gnathifera</taxon>
        <taxon>Rotifera</taxon>
        <taxon>Eurotatoria</taxon>
        <taxon>Bdelloidea</taxon>
        <taxon>Philodinida</taxon>
        <taxon>Philodinidae</taxon>
        <taxon>Rotaria</taxon>
    </lineage>
</organism>
<keyword evidence="2 5" id="KW-0812">Transmembrane</keyword>
<evidence type="ECO:0000256" key="4">
    <source>
        <dbReference type="ARBA" id="ARBA00023136"/>
    </source>
</evidence>
<evidence type="ECO:0000256" key="3">
    <source>
        <dbReference type="ARBA" id="ARBA00022989"/>
    </source>
</evidence>
<dbReference type="Gene3D" id="1.20.1250.20">
    <property type="entry name" value="MFS general substrate transporter like domains"/>
    <property type="match status" value="2"/>
</dbReference>
<feature type="transmembrane region" description="Helical" evidence="5">
    <location>
        <begin position="164"/>
        <end position="188"/>
    </location>
</feature>
<dbReference type="InterPro" id="IPR036259">
    <property type="entry name" value="MFS_trans_sf"/>
</dbReference>
<feature type="transmembrane region" description="Helical" evidence="5">
    <location>
        <begin position="272"/>
        <end position="296"/>
    </location>
</feature>
<dbReference type="PANTHER" id="PTHR23507">
    <property type="entry name" value="ZGC:174356"/>
    <property type="match status" value="1"/>
</dbReference>
<feature type="transmembrane region" description="Helical" evidence="5">
    <location>
        <begin position="125"/>
        <end position="152"/>
    </location>
</feature>
<protein>
    <recommendedName>
        <fullName evidence="8">Proton-coupled folate transporter</fullName>
    </recommendedName>
</protein>
<dbReference type="EMBL" id="CAJNOU010000874">
    <property type="protein sequence ID" value="CAF1106369.1"/>
    <property type="molecule type" value="Genomic_DNA"/>
</dbReference>
<comment type="subcellular location">
    <subcellularLocation>
        <location evidence="1">Membrane</location>
        <topology evidence="1">Multi-pass membrane protein</topology>
    </subcellularLocation>
</comment>
<keyword evidence="3 5" id="KW-1133">Transmembrane helix</keyword>
<comment type="caution">
    <text evidence="6">The sequence shown here is derived from an EMBL/GenBank/DDBJ whole genome shotgun (WGS) entry which is preliminary data.</text>
</comment>
<dbReference type="PANTHER" id="PTHR23507:SF1">
    <property type="entry name" value="FI18259P1-RELATED"/>
    <property type="match status" value="1"/>
</dbReference>
<feature type="transmembrane region" description="Helical" evidence="5">
    <location>
        <begin position="68"/>
        <end position="91"/>
    </location>
</feature>
<name>A0A814PIY6_9BILA</name>
<evidence type="ECO:0000256" key="5">
    <source>
        <dbReference type="SAM" id="Phobius"/>
    </source>
</evidence>
<dbReference type="GO" id="GO:0016020">
    <property type="term" value="C:membrane"/>
    <property type="evidence" value="ECO:0007669"/>
    <property type="project" value="UniProtKB-SubCell"/>
</dbReference>
<accession>A0A814PIY6</accession>
<evidence type="ECO:0000256" key="1">
    <source>
        <dbReference type="ARBA" id="ARBA00004141"/>
    </source>
</evidence>
<evidence type="ECO:0000313" key="7">
    <source>
        <dbReference type="Proteomes" id="UP000663889"/>
    </source>
</evidence>
<evidence type="ECO:0000256" key="2">
    <source>
        <dbReference type="ARBA" id="ARBA00022692"/>
    </source>
</evidence>
<evidence type="ECO:0008006" key="8">
    <source>
        <dbReference type="Google" id="ProtNLM"/>
    </source>
</evidence>
<feature type="transmembrane region" description="Helical" evidence="5">
    <location>
        <begin position="98"/>
        <end position="119"/>
    </location>
</feature>
<evidence type="ECO:0000313" key="6">
    <source>
        <dbReference type="EMBL" id="CAF1106369.1"/>
    </source>
</evidence>
<dbReference type="GO" id="GO:0022857">
    <property type="term" value="F:transmembrane transporter activity"/>
    <property type="evidence" value="ECO:0007669"/>
    <property type="project" value="TreeGrafter"/>
</dbReference>
<reference evidence="6" key="1">
    <citation type="submission" date="2021-02" db="EMBL/GenBank/DDBJ databases">
        <authorList>
            <person name="Nowell W R."/>
        </authorList>
    </citation>
    <scope>NUCLEOTIDE SEQUENCE</scope>
</reference>
<dbReference type="AlphaFoldDB" id="A0A814PIY6"/>
<feature type="transmembrane region" description="Helical" evidence="5">
    <location>
        <begin position="308"/>
        <end position="326"/>
    </location>
</feature>
<dbReference type="Proteomes" id="UP000663889">
    <property type="component" value="Unassembled WGS sequence"/>
</dbReference>
<gene>
    <name evidence="6" type="ORF">SEV965_LOCUS16148</name>
</gene>
<sequence length="643" mass="72793">MISFKPGQYIYGYFLRTYYDMYQNWTIINNSSLKIDIFELNREQCIENTTDISNSSAQTWAQQQSADLIFQATLWRAFPIIIITYLFGLYASQLNRRLVLILSIIGNAIHVIIYQAIIYKNLAEYWWYISAFIVGLSGGPNILGIVMNLVITESTEENERSSRFVRYGAMATALAAIATFGIGYYIQWRGYTDLLWISLGLELLSIFTVIFFLKPTHYSTSIDETTALLSSSSSNDVHVTINTSTISKFYHCFDICTVFSFRHCSKKKSISLILIIISYMFYLLALSSLSTMLWYLLGTPFCWTSKDLGQFSAVSLIATAIFSVLGMKILNYIGANDAIICILSHICFGVYLLWISLAQYGWQLYLALLINPFSSYQNILTIPMISKWLEVHERNNVFTLVTEINTIITAFGGSLSNWIYARTVIYQKNFTLLLASGICIIPCILNICLFMISRRISNEQELTRISEINAEPTTLLLSNNLSPQAVDVTCLIQLPHSRTHSLCTSYNDRSRTNSNSSLNNQITEINTIITAFGGSLSNWIYARTVIYQKNFTLLLASGICIIPCVLNIRRISNEQESTLISEINTEPTTLLLSNNLSPQAVDVTCLIQLPHSRTHSLCISYNDRSRTNSNSSLNNQSDWQVTI</sequence>